<evidence type="ECO:0000313" key="2">
    <source>
        <dbReference type="EMBL" id="SJZ99007.1"/>
    </source>
</evidence>
<keyword evidence="3" id="KW-1185">Reference proteome</keyword>
<reference evidence="3" key="1">
    <citation type="submission" date="2017-02" db="EMBL/GenBank/DDBJ databases">
        <authorList>
            <person name="Varghese N."/>
            <person name="Submissions S."/>
        </authorList>
    </citation>
    <scope>NUCLEOTIDE SEQUENCE [LARGE SCALE GENOMIC DNA]</scope>
    <source>
        <strain evidence="3">ATCC 25662</strain>
    </source>
</reference>
<dbReference type="EMBL" id="FUWY01000008">
    <property type="protein sequence ID" value="SJZ99007.1"/>
    <property type="molecule type" value="Genomic_DNA"/>
</dbReference>
<evidence type="ECO:0000313" key="3">
    <source>
        <dbReference type="Proteomes" id="UP000243297"/>
    </source>
</evidence>
<accession>A0A1T4Q618</accession>
<dbReference type="InterPro" id="IPR016181">
    <property type="entry name" value="Acyl_CoA_acyltransferase"/>
</dbReference>
<sequence length="247" mass="28459">MNEYINLTKDNINEEHICCAISDKKHQQGVEIKKEWLKSRMKEGHVFRKLNAQGKVFIEYAPLEKAWIPVQGNNYFYIYCLWVSGSFKGQGHAKNLLEYCIQDAKKKKKSGICILSSKKKTPYLSEKKFLQHYGFEVVDSIGDYELMALSFDGTKPSFMDTAKEMKIKSKKLTIYYSPQCPFTQNCIKEVETVCKENKVALDLIVIDTLEIAKNIPCLFNNWAVFNQGKYETHLMLNANIAKKVLGI</sequence>
<dbReference type="InterPro" id="IPR000182">
    <property type="entry name" value="GNAT_dom"/>
</dbReference>
<dbReference type="GO" id="GO:0016747">
    <property type="term" value="F:acyltransferase activity, transferring groups other than amino-acyl groups"/>
    <property type="evidence" value="ECO:0007669"/>
    <property type="project" value="InterPro"/>
</dbReference>
<dbReference type="RefSeq" id="WP_078712714.1">
    <property type="nucleotide sequence ID" value="NZ_FUWY01000008.1"/>
</dbReference>
<proteinExistence type="predicted"/>
<keyword evidence="2" id="KW-0808">Transferase</keyword>
<feature type="domain" description="N-acetyltransferase" evidence="1">
    <location>
        <begin position="5"/>
        <end position="152"/>
    </location>
</feature>
<dbReference type="Pfam" id="PF14268">
    <property type="entry name" value="YoaP"/>
    <property type="match status" value="1"/>
</dbReference>
<dbReference type="Proteomes" id="UP000243297">
    <property type="component" value="Unassembled WGS sequence"/>
</dbReference>
<dbReference type="AlphaFoldDB" id="A0A1T4Q618"/>
<dbReference type="CDD" id="cd04301">
    <property type="entry name" value="NAT_SF"/>
    <property type="match status" value="1"/>
</dbReference>
<protein>
    <submittedName>
        <fullName evidence="2">Acetyltransferase (GNAT) domain-containing protein</fullName>
    </submittedName>
</protein>
<name>A0A1T4Q618_9FIRM</name>
<dbReference type="Pfam" id="PF00583">
    <property type="entry name" value="Acetyltransf_1"/>
    <property type="match status" value="1"/>
</dbReference>
<dbReference type="SUPFAM" id="SSF55729">
    <property type="entry name" value="Acyl-CoA N-acyltransferases (Nat)"/>
    <property type="match status" value="1"/>
</dbReference>
<dbReference type="OrthoDB" id="3172674at2"/>
<dbReference type="PROSITE" id="PS51186">
    <property type="entry name" value="GNAT"/>
    <property type="match status" value="1"/>
</dbReference>
<dbReference type="Gene3D" id="3.40.630.30">
    <property type="match status" value="1"/>
</dbReference>
<evidence type="ECO:0000259" key="1">
    <source>
        <dbReference type="PROSITE" id="PS51186"/>
    </source>
</evidence>
<dbReference type="STRING" id="118967.SAMN02745191_2328"/>
<gene>
    <name evidence="2" type="ORF">SAMN02745191_2328</name>
</gene>
<dbReference type="InterPro" id="IPR025685">
    <property type="entry name" value="YoaP-like_dom"/>
</dbReference>
<organism evidence="2 3">
    <name type="scientific">Anaerorhabdus furcosa</name>
    <dbReference type="NCBI Taxonomy" id="118967"/>
    <lineage>
        <taxon>Bacteria</taxon>
        <taxon>Bacillati</taxon>
        <taxon>Bacillota</taxon>
        <taxon>Erysipelotrichia</taxon>
        <taxon>Erysipelotrichales</taxon>
        <taxon>Erysipelotrichaceae</taxon>
        <taxon>Anaerorhabdus</taxon>
    </lineage>
</organism>